<accession>A0AAV4EDB9</accession>
<name>A0AAV4EDB9_9GAST</name>
<evidence type="ECO:0000313" key="2">
    <source>
        <dbReference type="EMBL" id="GFR58680.1"/>
    </source>
</evidence>
<feature type="region of interest" description="Disordered" evidence="1">
    <location>
        <begin position="35"/>
        <end position="55"/>
    </location>
</feature>
<gene>
    <name evidence="2" type="ORF">ElyMa_005366900</name>
</gene>
<dbReference type="AlphaFoldDB" id="A0AAV4EDB9"/>
<evidence type="ECO:0000313" key="3">
    <source>
        <dbReference type="Proteomes" id="UP000762676"/>
    </source>
</evidence>
<evidence type="ECO:0000256" key="1">
    <source>
        <dbReference type="SAM" id="MobiDB-lite"/>
    </source>
</evidence>
<dbReference type="Proteomes" id="UP000762676">
    <property type="component" value="Unassembled WGS sequence"/>
</dbReference>
<keyword evidence="2" id="KW-0675">Receptor</keyword>
<keyword evidence="3" id="KW-1185">Reference proteome</keyword>
<protein>
    <submittedName>
        <fullName evidence="2">Transient receptor potential cation channel subfamily A member 1</fullName>
    </submittedName>
</protein>
<organism evidence="2 3">
    <name type="scientific">Elysia marginata</name>
    <dbReference type="NCBI Taxonomy" id="1093978"/>
    <lineage>
        <taxon>Eukaryota</taxon>
        <taxon>Metazoa</taxon>
        <taxon>Spiralia</taxon>
        <taxon>Lophotrochozoa</taxon>
        <taxon>Mollusca</taxon>
        <taxon>Gastropoda</taxon>
        <taxon>Heterobranchia</taxon>
        <taxon>Euthyneura</taxon>
        <taxon>Panpulmonata</taxon>
        <taxon>Sacoglossa</taxon>
        <taxon>Placobranchoidea</taxon>
        <taxon>Plakobranchidae</taxon>
        <taxon>Elysia</taxon>
    </lineage>
</organism>
<proteinExistence type="predicted"/>
<dbReference type="EMBL" id="BMAT01010690">
    <property type="protein sequence ID" value="GFR58680.1"/>
    <property type="molecule type" value="Genomic_DNA"/>
</dbReference>
<reference evidence="2 3" key="1">
    <citation type="journal article" date="2021" name="Elife">
        <title>Chloroplast acquisition without the gene transfer in kleptoplastic sea slugs, Plakobranchus ocellatus.</title>
        <authorList>
            <person name="Maeda T."/>
            <person name="Takahashi S."/>
            <person name="Yoshida T."/>
            <person name="Shimamura S."/>
            <person name="Takaki Y."/>
            <person name="Nagai Y."/>
            <person name="Toyoda A."/>
            <person name="Suzuki Y."/>
            <person name="Arimoto A."/>
            <person name="Ishii H."/>
            <person name="Satoh N."/>
            <person name="Nishiyama T."/>
            <person name="Hasebe M."/>
            <person name="Maruyama T."/>
            <person name="Minagawa J."/>
            <person name="Obokata J."/>
            <person name="Shigenobu S."/>
        </authorList>
    </citation>
    <scope>NUCLEOTIDE SEQUENCE [LARGE SCALE GENOMIC DNA]</scope>
</reference>
<sequence length="86" mass="9621">MRDMGSTLDKNNELLRKIMQKMEIQTEDDAWDEGVASNSIGNVSEHGEESGEDAMLTSGSRFKSKHFRDKINLKSAVVAMWQKSSG</sequence>
<comment type="caution">
    <text evidence="2">The sequence shown here is derived from an EMBL/GenBank/DDBJ whole genome shotgun (WGS) entry which is preliminary data.</text>
</comment>